<keyword evidence="2" id="KW-0378">Hydrolase</keyword>
<dbReference type="SUPFAM" id="SSF53474">
    <property type="entry name" value="alpha/beta-Hydrolases"/>
    <property type="match status" value="1"/>
</dbReference>
<dbReference type="PANTHER" id="PTHR13136">
    <property type="entry name" value="TESTIS DEVELOPMENT PROTEIN PRTD"/>
    <property type="match status" value="1"/>
</dbReference>
<dbReference type="Pfam" id="PF20408">
    <property type="entry name" value="Abhydrolase_11"/>
    <property type="match status" value="1"/>
</dbReference>
<dbReference type="GO" id="GO:0016787">
    <property type="term" value="F:hydrolase activity"/>
    <property type="evidence" value="ECO:0007669"/>
    <property type="project" value="UniProtKB-KW"/>
</dbReference>
<dbReference type="InterPro" id="IPR026555">
    <property type="entry name" value="NSL3/Tex30"/>
</dbReference>
<keyword evidence="3" id="KW-1185">Reference proteome</keyword>
<organism evidence="2 3">
    <name type="scientific">Myceligenerans salitolerans</name>
    <dbReference type="NCBI Taxonomy" id="1230528"/>
    <lineage>
        <taxon>Bacteria</taxon>
        <taxon>Bacillati</taxon>
        <taxon>Actinomycetota</taxon>
        <taxon>Actinomycetes</taxon>
        <taxon>Micrococcales</taxon>
        <taxon>Promicromonosporaceae</taxon>
        <taxon>Myceligenerans</taxon>
    </lineage>
</organism>
<dbReference type="PANTHER" id="PTHR13136:SF11">
    <property type="entry name" value="TESTIS-EXPRESSED PROTEIN 30"/>
    <property type="match status" value="1"/>
</dbReference>
<name>A0ABS3I8I3_9MICO</name>
<gene>
    <name evidence="2" type="ORF">J0911_09780</name>
</gene>
<sequence length="194" mass="20402">MNTSGLLLTPGAGASRDHHTLVAVEEALAALDPPVTVRRADFPYRIAGKRMPDRPPVAVAHVREVAARFAREAGTTTDRLVLGGRSYGGRMCSMAVAEGLPAAGLVLLSYPLHPPGRPDRLRVDHFGSLDVPVLFVSGDKDPFGTPEELAEHSAAIPGKVTRVTLPGAHDLRGKDAEVARAVAAWITGREPAGG</sequence>
<evidence type="ECO:0000313" key="2">
    <source>
        <dbReference type="EMBL" id="MBO0609319.1"/>
    </source>
</evidence>
<dbReference type="Gene3D" id="3.40.50.1820">
    <property type="entry name" value="alpha/beta hydrolase"/>
    <property type="match status" value="1"/>
</dbReference>
<dbReference type="EMBL" id="JAFMPK010000039">
    <property type="protein sequence ID" value="MBO0609319.1"/>
    <property type="molecule type" value="Genomic_DNA"/>
</dbReference>
<comment type="caution">
    <text evidence="2">The sequence shown here is derived from an EMBL/GenBank/DDBJ whole genome shotgun (WGS) entry which is preliminary data.</text>
</comment>
<accession>A0ABS3I8I3</accession>
<evidence type="ECO:0000313" key="3">
    <source>
        <dbReference type="Proteomes" id="UP000664617"/>
    </source>
</evidence>
<dbReference type="InterPro" id="IPR046879">
    <property type="entry name" value="KANL3/Tex30_Abhydrolase"/>
</dbReference>
<reference evidence="3" key="2">
    <citation type="submission" date="2023-07" db="EMBL/GenBank/DDBJ databases">
        <title>Myceligenerans salitolerans sp. nov., a halotolerant actinomycete isolated from a salt lake in Xinjiang, China.</title>
        <authorList>
            <person name="Guan T."/>
        </authorList>
    </citation>
    <scope>NUCLEOTIDE SEQUENCE [LARGE SCALE GENOMIC DNA]</scope>
    <source>
        <strain evidence="3">XHU 5031</strain>
    </source>
</reference>
<protein>
    <submittedName>
        <fullName evidence="2">Dienelactone hydrolase</fullName>
    </submittedName>
</protein>
<dbReference type="RefSeq" id="WP_207275283.1">
    <property type="nucleotide sequence ID" value="NZ_JAFMPK010000039.1"/>
</dbReference>
<dbReference type="Proteomes" id="UP000664617">
    <property type="component" value="Unassembled WGS sequence"/>
</dbReference>
<dbReference type="InterPro" id="IPR029058">
    <property type="entry name" value="AB_hydrolase_fold"/>
</dbReference>
<reference evidence="2 3" key="1">
    <citation type="submission" date="2021-03" db="EMBL/GenBank/DDBJ databases">
        <authorList>
            <person name="Xin L."/>
        </authorList>
    </citation>
    <scope>NUCLEOTIDE SEQUENCE [LARGE SCALE GENOMIC DNA]</scope>
    <source>
        <strain evidence="2 3">XHU 5031</strain>
    </source>
</reference>
<proteinExistence type="predicted"/>
<feature type="domain" description="KANL3/Tex30 alpha/beta hydrolase-like" evidence="1">
    <location>
        <begin position="5"/>
        <end position="174"/>
    </location>
</feature>
<evidence type="ECO:0000259" key="1">
    <source>
        <dbReference type="Pfam" id="PF20408"/>
    </source>
</evidence>